<gene>
    <name evidence="1" type="ORF">Vadar_007530</name>
</gene>
<sequence length="148" mass="16862">MREVLVFCLLWLGADRVGIENGLSKQLYLRMFPEISSASHVIEVKNMIEPVGVGPQNSIEREGMKTDHKNYVSISAYFRRGLPIYSAKAVRFRMGHPRSPIGIGSDSRDEFEAGHENSAFIWTYTSPQFPMAQENRLQKFKLPEPLFA</sequence>
<keyword evidence="2" id="KW-1185">Reference proteome</keyword>
<evidence type="ECO:0000313" key="1">
    <source>
        <dbReference type="EMBL" id="KAH7865508.1"/>
    </source>
</evidence>
<name>A0ACB7ZII4_9ERIC</name>
<comment type="caution">
    <text evidence="1">The sequence shown here is derived from an EMBL/GenBank/DDBJ whole genome shotgun (WGS) entry which is preliminary data.</text>
</comment>
<proteinExistence type="predicted"/>
<reference evidence="1 2" key="1">
    <citation type="journal article" date="2021" name="Hortic Res">
        <title>High-quality reference genome and annotation aids understanding of berry development for evergreen blueberry (Vaccinium darrowii).</title>
        <authorList>
            <person name="Yu J."/>
            <person name="Hulse-Kemp A.M."/>
            <person name="Babiker E."/>
            <person name="Staton M."/>
        </authorList>
    </citation>
    <scope>NUCLEOTIDE SEQUENCE [LARGE SCALE GENOMIC DNA]</scope>
    <source>
        <strain evidence="2">cv. NJ 8807/NJ 8810</strain>
        <tissue evidence="1">Young leaf</tissue>
    </source>
</reference>
<dbReference type="Proteomes" id="UP000828048">
    <property type="component" value="Chromosome 9"/>
</dbReference>
<dbReference type="EMBL" id="CM037159">
    <property type="protein sequence ID" value="KAH7865508.1"/>
    <property type="molecule type" value="Genomic_DNA"/>
</dbReference>
<accession>A0ACB7ZII4</accession>
<protein>
    <submittedName>
        <fullName evidence="1">Uncharacterized protein</fullName>
    </submittedName>
</protein>
<organism evidence="1 2">
    <name type="scientific">Vaccinium darrowii</name>
    <dbReference type="NCBI Taxonomy" id="229202"/>
    <lineage>
        <taxon>Eukaryota</taxon>
        <taxon>Viridiplantae</taxon>
        <taxon>Streptophyta</taxon>
        <taxon>Embryophyta</taxon>
        <taxon>Tracheophyta</taxon>
        <taxon>Spermatophyta</taxon>
        <taxon>Magnoliopsida</taxon>
        <taxon>eudicotyledons</taxon>
        <taxon>Gunneridae</taxon>
        <taxon>Pentapetalae</taxon>
        <taxon>asterids</taxon>
        <taxon>Ericales</taxon>
        <taxon>Ericaceae</taxon>
        <taxon>Vaccinioideae</taxon>
        <taxon>Vaccinieae</taxon>
        <taxon>Vaccinium</taxon>
    </lineage>
</organism>
<evidence type="ECO:0000313" key="2">
    <source>
        <dbReference type="Proteomes" id="UP000828048"/>
    </source>
</evidence>